<gene>
    <name evidence="3" type="ORF">RDB_LOCUS125913</name>
</gene>
<feature type="non-terminal residue" evidence="3">
    <location>
        <position position="1"/>
    </location>
</feature>
<evidence type="ECO:0000313" key="4">
    <source>
        <dbReference type="Proteomes" id="UP000663850"/>
    </source>
</evidence>
<reference evidence="3" key="1">
    <citation type="submission" date="2021-01" db="EMBL/GenBank/DDBJ databases">
        <authorList>
            <person name="Kaushik A."/>
        </authorList>
    </citation>
    <scope>NUCLEOTIDE SEQUENCE</scope>
    <source>
        <strain evidence="3">Type strain: AG8-Rh-89/</strain>
    </source>
</reference>
<dbReference type="Pfam" id="PF17990">
    <property type="entry name" value="LodA_N"/>
    <property type="match status" value="1"/>
</dbReference>
<evidence type="ECO:0000313" key="3">
    <source>
        <dbReference type="EMBL" id="CAE6527556.1"/>
    </source>
</evidence>
<accession>A0A8H3DIS5</accession>
<protein>
    <recommendedName>
        <fullName evidence="2">L-Lysine epsilon oxidase N-terminal domain-containing protein</fullName>
    </recommendedName>
</protein>
<feature type="region of interest" description="Disordered" evidence="1">
    <location>
        <begin position="291"/>
        <end position="345"/>
    </location>
</feature>
<sequence>MTSILCRPEDIAYAEIYPPISVARVGDSNDFFIGPEVPGVEAIPDGGFKDNQQKIKKQAARFRVYAFDKDSKPIGELHNAQYDLKWTVHVASKKAAWVHFRGANDSEGWQLRNGVVQGWLIIDSGERVIEGANVKDVFLDGVFGKDSDKIPHTEVRLGELRTDEQGRLLVLPSDGHSFSVDGKEEIDGFDNDRWVDNMSDGTVHVAVKPKSKPHDIPVKNRATIITAPPRFASGTHAATTLYELIEDIYERPRRKEAGYDVGIVDYYRDIHPLFKRIYLLSWTNKTALEGHGPDSISRFSGPKLSDPKEGNGTRVARFKKIRAPEPNKHQEGPTDGKMPELFGAA</sequence>
<evidence type="ECO:0000256" key="1">
    <source>
        <dbReference type="SAM" id="MobiDB-lite"/>
    </source>
</evidence>
<evidence type="ECO:0000259" key="2">
    <source>
        <dbReference type="Pfam" id="PF17990"/>
    </source>
</evidence>
<dbReference type="EMBL" id="CAJMWZ010006786">
    <property type="protein sequence ID" value="CAE6527556.1"/>
    <property type="molecule type" value="Genomic_DNA"/>
</dbReference>
<dbReference type="Proteomes" id="UP000663850">
    <property type="component" value="Unassembled WGS sequence"/>
</dbReference>
<proteinExistence type="predicted"/>
<name>A0A8H3DIS5_9AGAM</name>
<dbReference type="InterPro" id="IPR041168">
    <property type="entry name" value="LodA_N"/>
</dbReference>
<feature type="domain" description="L-Lysine epsilon oxidase N-terminal" evidence="2">
    <location>
        <begin position="17"/>
        <end position="213"/>
    </location>
</feature>
<dbReference type="AlphaFoldDB" id="A0A8H3DIS5"/>
<comment type="caution">
    <text evidence="3">The sequence shown here is derived from an EMBL/GenBank/DDBJ whole genome shotgun (WGS) entry which is preliminary data.</text>
</comment>
<organism evidence="3 4">
    <name type="scientific">Rhizoctonia solani</name>
    <dbReference type="NCBI Taxonomy" id="456999"/>
    <lineage>
        <taxon>Eukaryota</taxon>
        <taxon>Fungi</taxon>
        <taxon>Dikarya</taxon>
        <taxon>Basidiomycota</taxon>
        <taxon>Agaricomycotina</taxon>
        <taxon>Agaricomycetes</taxon>
        <taxon>Cantharellales</taxon>
        <taxon>Ceratobasidiaceae</taxon>
        <taxon>Rhizoctonia</taxon>
    </lineage>
</organism>
<feature type="compositionally biased region" description="Basic and acidic residues" evidence="1">
    <location>
        <begin position="322"/>
        <end position="338"/>
    </location>
</feature>